<dbReference type="PANTHER" id="PTHR12217:SF4">
    <property type="entry name" value="EUKARYOTIC TRANSLATION INITIATION FACTOR 2D"/>
    <property type="match status" value="1"/>
</dbReference>
<dbReference type="InterPro" id="IPR001950">
    <property type="entry name" value="SUI1"/>
</dbReference>
<dbReference type="InterPro" id="IPR036885">
    <property type="entry name" value="SWIB_MDM2_dom_sf"/>
</dbReference>
<keyword evidence="4" id="KW-1185">Reference proteome</keyword>
<dbReference type="Pfam" id="PF01253">
    <property type="entry name" value="SUI1"/>
    <property type="match status" value="1"/>
</dbReference>
<reference evidence="3 4" key="1">
    <citation type="submission" date="2024-03" db="EMBL/GenBank/DDBJ databases">
        <title>Genome-scale model development and genomic sequencing of the oleaginous clade Lipomyces.</title>
        <authorList>
            <consortium name="Lawrence Berkeley National Laboratory"/>
            <person name="Czajka J.J."/>
            <person name="Han Y."/>
            <person name="Kim J."/>
            <person name="Mondo S.J."/>
            <person name="Hofstad B.A."/>
            <person name="Robles A."/>
            <person name="Haridas S."/>
            <person name="Riley R."/>
            <person name="LaButti K."/>
            <person name="Pangilinan J."/>
            <person name="Andreopoulos W."/>
            <person name="Lipzen A."/>
            <person name="Yan J."/>
            <person name="Wang M."/>
            <person name="Ng V."/>
            <person name="Grigoriev I.V."/>
            <person name="Spatafora J.W."/>
            <person name="Magnuson J.K."/>
            <person name="Baker S.E."/>
            <person name="Pomraning K.R."/>
        </authorList>
    </citation>
    <scope>NUCLEOTIDE SEQUENCE [LARGE SCALE GENOMIC DNA]</scope>
    <source>
        <strain evidence="3 4">Phaff 52-87</strain>
    </source>
</reference>
<feature type="compositionally biased region" description="Basic and acidic residues" evidence="1">
    <location>
        <begin position="213"/>
        <end position="242"/>
    </location>
</feature>
<dbReference type="Pfam" id="PF26292">
    <property type="entry name" value="PUA_elF2D"/>
    <property type="match status" value="1"/>
</dbReference>
<protein>
    <recommendedName>
        <fullName evidence="2">SUI1 domain-containing protein</fullName>
    </recommendedName>
</protein>
<dbReference type="Pfam" id="PF25304">
    <property type="entry name" value="WHD_eIF2D"/>
    <property type="match status" value="1"/>
</dbReference>
<feature type="region of interest" description="Disordered" evidence="1">
    <location>
        <begin position="265"/>
        <end position="296"/>
    </location>
</feature>
<evidence type="ECO:0000259" key="2">
    <source>
        <dbReference type="PROSITE" id="PS50296"/>
    </source>
</evidence>
<dbReference type="InterPro" id="IPR036877">
    <property type="entry name" value="SUI1_dom_sf"/>
</dbReference>
<accession>A0ABR1FDZ3</accession>
<dbReference type="SUPFAM" id="SSF55159">
    <property type="entry name" value="eIF1-like"/>
    <property type="match status" value="1"/>
</dbReference>
<dbReference type="InterPro" id="IPR048248">
    <property type="entry name" value="PUA_eIF2d-like"/>
</dbReference>
<dbReference type="InterPro" id="IPR041366">
    <property type="entry name" value="Pre-PUA"/>
</dbReference>
<dbReference type="SUPFAM" id="SSF47592">
    <property type="entry name" value="SWIB/MDM2 domain"/>
    <property type="match status" value="1"/>
</dbReference>
<dbReference type="InterPro" id="IPR057429">
    <property type="entry name" value="WH_eIF2D"/>
</dbReference>
<dbReference type="CDD" id="cd21156">
    <property type="entry name" value="PUA_eIF2d-like"/>
    <property type="match status" value="1"/>
</dbReference>
<dbReference type="Pfam" id="PF17832">
    <property type="entry name" value="Pre-PUA"/>
    <property type="match status" value="1"/>
</dbReference>
<name>A0ABR1FDZ3_9ASCO</name>
<dbReference type="PROSITE" id="PS50890">
    <property type="entry name" value="PUA"/>
    <property type="match status" value="1"/>
</dbReference>
<dbReference type="PROSITE" id="PS50296">
    <property type="entry name" value="SUI1"/>
    <property type="match status" value="1"/>
</dbReference>
<dbReference type="InterPro" id="IPR039757">
    <property type="entry name" value="EIF2D"/>
</dbReference>
<gene>
    <name evidence="3" type="ORF">BZA70DRAFT_300772</name>
</gene>
<dbReference type="GeneID" id="90040223"/>
<dbReference type="Pfam" id="PF26291">
    <property type="entry name" value="SWIB_eIF2D"/>
    <property type="match status" value="1"/>
</dbReference>
<feature type="compositionally biased region" description="Basic and acidic residues" evidence="1">
    <location>
        <begin position="274"/>
        <end position="288"/>
    </location>
</feature>
<evidence type="ECO:0000313" key="3">
    <source>
        <dbReference type="EMBL" id="KAK7207388.1"/>
    </source>
</evidence>
<dbReference type="InterPro" id="IPR015947">
    <property type="entry name" value="PUA-like_sf"/>
</dbReference>
<dbReference type="SUPFAM" id="SSF88697">
    <property type="entry name" value="PUA domain-like"/>
    <property type="match status" value="1"/>
</dbReference>
<feature type="region of interest" description="Disordered" evidence="1">
    <location>
        <begin position="200"/>
        <end position="242"/>
    </location>
</feature>
<dbReference type="PANTHER" id="PTHR12217">
    <property type="entry name" value="EUKARYOTIC TRANSLATION INITIATION FACTOR 2D"/>
    <property type="match status" value="1"/>
</dbReference>
<dbReference type="Gene3D" id="3.10.400.20">
    <property type="match status" value="1"/>
</dbReference>
<evidence type="ECO:0000256" key="1">
    <source>
        <dbReference type="SAM" id="MobiDB-lite"/>
    </source>
</evidence>
<dbReference type="Gene3D" id="3.30.780.10">
    <property type="entry name" value="SUI1-like domain"/>
    <property type="match status" value="1"/>
</dbReference>
<proteinExistence type="predicted"/>
<dbReference type="CDD" id="cd11608">
    <property type="entry name" value="eIF2D_C"/>
    <property type="match status" value="1"/>
</dbReference>
<feature type="domain" description="SUI1" evidence="2">
    <location>
        <begin position="545"/>
        <end position="610"/>
    </location>
</feature>
<comment type="caution">
    <text evidence="3">The sequence shown here is derived from an EMBL/GenBank/DDBJ whole genome shotgun (WGS) entry which is preliminary data.</text>
</comment>
<dbReference type="InterPro" id="IPR058886">
    <property type="entry name" value="SWIB_eIF2D"/>
</dbReference>
<sequence>MFRKKPNIKPLYPVRSSDRRKLLSAILTAFSLDPLTLPPETKEQILPSDIRTGKFIAHATGESGHLYVSADDGGRPLWLKLSDETLVPTVFTLWKCPFLVPIVLTWSPVIEKLRGGADMMLPGLIPPFVKGAVKGAVVAIASEERPTVPLAVGVCEIDLVGVTRVVGQHGKAILVKQCYGDELPVKGRISVPLELSLEVPRVETGDDADEKEVEQKSEEREEKDAQTDTTSDQKVEDEKKIEEEKVLENETDIADALAELLMADDTPQETSDTAVKDADPEPRPKTSEVEDEGPSTEEIDNAFHRALLATIFDFRTGSLDLTFPQPSSTFISAHLLRHLPAYFSSAQMKQTSWKKAAKFLKAMEKEGLLKVKEKGGDVTIMSVAGVDHAQLKTFQPFKTAGGRAGESSTGGSNPTKLTLKEYYQIREKAKQIAEAVGRRTGSGFYYTAAELRAIVVEYIAKEELVDASNPREVKLNPVLAGLVAGSGPKPRKLTREALIEAYRNACVDYYLILRDDENEREGGKLSKGSPPKIQLQVVMKQGHKVTKITNLETYKFDVAELANELRVECASSTTVSRSLEGTGGGGRGKLEVLVQGPQDKTAVEVLERHGVRRTWIEVKDGTKKKR</sequence>
<dbReference type="Proteomes" id="UP001498771">
    <property type="component" value="Unassembled WGS sequence"/>
</dbReference>
<dbReference type="RefSeq" id="XP_064770421.1">
    <property type="nucleotide sequence ID" value="XM_064914711.1"/>
</dbReference>
<evidence type="ECO:0000313" key="4">
    <source>
        <dbReference type="Proteomes" id="UP001498771"/>
    </source>
</evidence>
<organism evidence="3 4">
    <name type="scientific">Myxozyma melibiosi</name>
    <dbReference type="NCBI Taxonomy" id="54550"/>
    <lineage>
        <taxon>Eukaryota</taxon>
        <taxon>Fungi</taxon>
        <taxon>Dikarya</taxon>
        <taxon>Ascomycota</taxon>
        <taxon>Saccharomycotina</taxon>
        <taxon>Lipomycetes</taxon>
        <taxon>Lipomycetales</taxon>
        <taxon>Lipomycetaceae</taxon>
        <taxon>Myxozyma</taxon>
    </lineage>
</organism>
<dbReference type="EMBL" id="JBBJBU010000001">
    <property type="protein sequence ID" value="KAK7207388.1"/>
    <property type="molecule type" value="Genomic_DNA"/>
</dbReference>
<dbReference type="InterPro" id="IPR039759">
    <property type="entry name" value="eIF2D_SUI1"/>
</dbReference>